<organism evidence="6 7">
    <name type="scientific">Acinetobacter terrae</name>
    <dbReference type="NCBI Taxonomy" id="2731247"/>
    <lineage>
        <taxon>Bacteria</taxon>
        <taxon>Pseudomonadati</taxon>
        <taxon>Pseudomonadota</taxon>
        <taxon>Gammaproteobacteria</taxon>
        <taxon>Moraxellales</taxon>
        <taxon>Moraxellaceae</taxon>
        <taxon>Acinetobacter</taxon>
        <taxon>Acinetobacter Taxon 24</taxon>
    </lineage>
</organism>
<dbReference type="GO" id="GO:0009307">
    <property type="term" value="P:DNA restriction-modification system"/>
    <property type="evidence" value="ECO:0007669"/>
    <property type="project" value="UniProtKB-KW"/>
</dbReference>
<dbReference type="EMBL" id="JABERH010000029">
    <property type="protein sequence ID" value="NNH39436.1"/>
    <property type="molecule type" value="Genomic_DNA"/>
</dbReference>
<dbReference type="CDD" id="cd17279">
    <property type="entry name" value="RMtype1_S_BmuCF2ORF3362P_TRD1-CR1_like"/>
    <property type="match status" value="1"/>
</dbReference>
<dbReference type="SUPFAM" id="SSF116734">
    <property type="entry name" value="DNA methylase specificity domain"/>
    <property type="match status" value="2"/>
</dbReference>
<dbReference type="InterPro" id="IPR000055">
    <property type="entry name" value="Restrct_endonuc_typeI_TRD"/>
</dbReference>
<sequence>MAKYQKYAEYKDSGVEWLGEIPRHWDLKPIKYLFGIINGSTPKSGEEAFWDGEITWITPSDLSKLRSHVIGESIRTITKKGLDSCGTSLVPSDTIILSCRAPIGSLAVTSKEACTNQGCKSLVKKYDLSTKFFYYYLSISTKQLNNLGRGTTFLELSSDELGSYALGIPNAEEQTQIANFLDHETAKIDTLIAKQEKLIELLKEKRQAVISHAVTKGLNPDVNMKDSGVEWLGQVPEHWTVSKLKHFVNVVDCKHITAEFFDEGIPLASIGEVKGWKVNLSNAKLTNEKYYQELIDGNRKPQVGDIIYTRNATVGEASLVHTELPKFALGQDVCLIHIIQKLSSEYLLHFLKSEIIKIQLNSAMVGSTFKRINVDDIRNYVIVIPPIEEQECILKDLDQKIEKYDSLINFAVKQIQLMQERRTALISSAVTGKIDVRNWQHPNEAKTELSL</sequence>
<keyword evidence="3" id="KW-0238">DNA-binding</keyword>
<accession>A0A8E4GMB5</accession>
<evidence type="ECO:0000313" key="6">
    <source>
        <dbReference type="EMBL" id="NNH39436.1"/>
    </source>
</evidence>
<dbReference type="Proteomes" id="UP000532147">
    <property type="component" value="Unassembled WGS sequence"/>
</dbReference>
<evidence type="ECO:0000256" key="1">
    <source>
        <dbReference type="ARBA" id="ARBA00010923"/>
    </source>
</evidence>
<keyword evidence="6" id="KW-0255">Endonuclease</keyword>
<dbReference type="AlphaFoldDB" id="A0A8E4GMB5"/>
<dbReference type="InterPro" id="IPR044946">
    <property type="entry name" value="Restrct_endonuc_typeI_TRD_sf"/>
</dbReference>
<comment type="similarity">
    <text evidence="1">Belongs to the type-I restriction system S methylase family.</text>
</comment>
<evidence type="ECO:0000313" key="7">
    <source>
        <dbReference type="Proteomes" id="UP000532147"/>
    </source>
</evidence>
<dbReference type="Gene3D" id="3.90.220.20">
    <property type="entry name" value="DNA methylase specificity domains"/>
    <property type="match status" value="2"/>
</dbReference>
<dbReference type="GO" id="GO:0003677">
    <property type="term" value="F:DNA binding"/>
    <property type="evidence" value="ECO:0007669"/>
    <property type="project" value="UniProtKB-KW"/>
</dbReference>
<feature type="domain" description="Type I restriction modification DNA specificity" evidence="5">
    <location>
        <begin position="236"/>
        <end position="402"/>
    </location>
</feature>
<keyword evidence="2" id="KW-0680">Restriction system</keyword>
<reference evidence="6 7" key="1">
    <citation type="submission" date="2020-04" db="EMBL/GenBank/DDBJ databases">
        <title>Acinetobacter Taxon 24.</title>
        <authorList>
            <person name="Nemec A."/>
            <person name="Radolfova-Krizova L."/>
            <person name="Higgins P.G."/>
            <person name="Spanelova P."/>
        </authorList>
    </citation>
    <scope>NUCLEOTIDE SEQUENCE [LARGE SCALE GENOMIC DNA]</scope>
    <source>
        <strain evidence="6 7">ANC 4280</strain>
    </source>
</reference>
<evidence type="ECO:0000256" key="3">
    <source>
        <dbReference type="ARBA" id="ARBA00023125"/>
    </source>
</evidence>
<evidence type="ECO:0000256" key="4">
    <source>
        <dbReference type="SAM" id="Coils"/>
    </source>
</evidence>
<keyword evidence="6" id="KW-0540">Nuclease</keyword>
<keyword evidence="6" id="KW-0378">Hydrolase</keyword>
<evidence type="ECO:0000259" key="5">
    <source>
        <dbReference type="Pfam" id="PF01420"/>
    </source>
</evidence>
<dbReference type="GO" id="GO:0004519">
    <property type="term" value="F:endonuclease activity"/>
    <property type="evidence" value="ECO:0007669"/>
    <property type="project" value="UniProtKB-KW"/>
</dbReference>
<dbReference type="PANTHER" id="PTHR30408">
    <property type="entry name" value="TYPE-1 RESTRICTION ENZYME ECOKI SPECIFICITY PROTEIN"/>
    <property type="match status" value="1"/>
</dbReference>
<gene>
    <name evidence="6" type="ORF">HLH11_12490</name>
</gene>
<keyword evidence="4" id="KW-0175">Coiled coil</keyword>
<feature type="coiled-coil region" evidence="4">
    <location>
        <begin position="387"/>
        <end position="414"/>
    </location>
</feature>
<dbReference type="InterPro" id="IPR052021">
    <property type="entry name" value="Type-I_RS_S_subunit"/>
</dbReference>
<feature type="domain" description="Type I restriction modification DNA specificity" evidence="5">
    <location>
        <begin position="22"/>
        <end position="198"/>
    </location>
</feature>
<dbReference type="RefSeq" id="WP_171534974.1">
    <property type="nucleotide sequence ID" value="NZ_JABERH010000029.1"/>
</dbReference>
<proteinExistence type="inferred from homology"/>
<dbReference type="PANTHER" id="PTHR30408:SF12">
    <property type="entry name" value="TYPE I RESTRICTION ENZYME MJAVIII SPECIFICITY SUBUNIT"/>
    <property type="match status" value="1"/>
</dbReference>
<name>A0A8E4GMB5_9GAMM</name>
<evidence type="ECO:0000256" key="2">
    <source>
        <dbReference type="ARBA" id="ARBA00022747"/>
    </source>
</evidence>
<comment type="caution">
    <text evidence="6">The sequence shown here is derived from an EMBL/GenBank/DDBJ whole genome shotgun (WGS) entry which is preliminary data.</text>
</comment>
<protein>
    <submittedName>
        <fullName evidence="6">Restriction endonuclease subunit S</fullName>
    </submittedName>
</protein>
<dbReference type="Pfam" id="PF01420">
    <property type="entry name" value="Methylase_S"/>
    <property type="match status" value="2"/>
</dbReference>